<dbReference type="PANTHER" id="PTHR32089">
    <property type="entry name" value="METHYL-ACCEPTING CHEMOTAXIS PROTEIN MCPB"/>
    <property type="match status" value="1"/>
</dbReference>
<dbReference type="GO" id="GO:0007165">
    <property type="term" value="P:signal transduction"/>
    <property type="evidence" value="ECO:0007669"/>
    <property type="project" value="UniProtKB-KW"/>
</dbReference>
<keyword evidence="5" id="KW-0812">Transmembrane</keyword>
<keyword evidence="5" id="KW-0472">Membrane</keyword>
<dbReference type="InterPro" id="IPR003660">
    <property type="entry name" value="HAMP_dom"/>
</dbReference>
<evidence type="ECO:0000259" key="7">
    <source>
        <dbReference type="PROSITE" id="PS50885"/>
    </source>
</evidence>
<name>A0A4R2F5J8_9GAMM</name>
<organism evidence="8 9">
    <name type="scientific">Shewanella fodinae</name>
    <dbReference type="NCBI Taxonomy" id="552357"/>
    <lineage>
        <taxon>Bacteria</taxon>
        <taxon>Pseudomonadati</taxon>
        <taxon>Pseudomonadota</taxon>
        <taxon>Gammaproteobacteria</taxon>
        <taxon>Alteromonadales</taxon>
        <taxon>Shewanellaceae</taxon>
        <taxon>Shewanella</taxon>
    </lineage>
</organism>
<dbReference type="GO" id="GO:0006935">
    <property type="term" value="P:chemotaxis"/>
    <property type="evidence" value="ECO:0007669"/>
    <property type="project" value="UniProtKB-ARBA"/>
</dbReference>
<dbReference type="Pfam" id="PF00672">
    <property type="entry name" value="HAMP"/>
    <property type="match status" value="1"/>
</dbReference>
<evidence type="ECO:0000256" key="2">
    <source>
        <dbReference type="ARBA" id="ARBA00023224"/>
    </source>
</evidence>
<dbReference type="GO" id="GO:0016020">
    <property type="term" value="C:membrane"/>
    <property type="evidence" value="ECO:0007669"/>
    <property type="project" value="UniProtKB-SubCell"/>
</dbReference>
<dbReference type="FunFam" id="1.10.287.950:FF:000001">
    <property type="entry name" value="Methyl-accepting chemotaxis sensory transducer"/>
    <property type="match status" value="1"/>
</dbReference>
<dbReference type="Pfam" id="PF00015">
    <property type="entry name" value="MCPsignal"/>
    <property type="match status" value="1"/>
</dbReference>
<accession>A0A4R2F5J8</accession>
<dbReference type="InterPro" id="IPR004089">
    <property type="entry name" value="MCPsignal_dom"/>
</dbReference>
<feature type="transmembrane region" description="Helical" evidence="5">
    <location>
        <begin position="192"/>
        <end position="211"/>
    </location>
</feature>
<dbReference type="CDD" id="cd11386">
    <property type="entry name" value="MCP_signal"/>
    <property type="match status" value="1"/>
</dbReference>
<sequence length="542" mass="58176">MSMIRAVGIAKRSFFSFGLLGAVTLLLGLFAVMQLSILKDDIDVISQQWLPAVAKTGEMQRDFLSLRISASDIFNRNDNDSIARISADISQWSEKLRAAEQQLQHFMVTDDAKRLFTSVIELRENYIAAVHQIVTLIQQGSVDDAIQLRSQDVQPISARLVTALNELSAHQIAQASAASSQALNVFAKARTALFVGAGVALAIVLVMAWLFSHSLITPLREAVDVARTISSGNLTLEFSDDGHDEAADMIAALKQMQHKLRDAMHTIGDSSNQLATTSEELSVVTGQSTQITTEQSDQLQQAASAVNELTVAIDDVARSAATTSDNSNLVNEKTAQGQHKVNLTIQTIEALVEGIKQSSTGISQLAQRVKDIGSVMDVIRGVAEQTNLLALNAAIEAARAGEQGRGFAVVADEVRALAYRTQESTSEIETMIKSVETETANAVNNMSQSNLRAVETLTVANEAGQALTEIASLINDISQQNLTIAAAAEEQATVARTVDSSLVSIRDLSVQTAAGSQQTSASSAELARLAEKLNELISHFKY</sequence>
<evidence type="ECO:0000256" key="1">
    <source>
        <dbReference type="ARBA" id="ARBA00004370"/>
    </source>
</evidence>
<dbReference type="Proteomes" id="UP000294832">
    <property type="component" value="Unassembled WGS sequence"/>
</dbReference>
<evidence type="ECO:0000313" key="9">
    <source>
        <dbReference type="Proteomes" id="UP000294832"/>
    </source>
</evidence>
<evidence type="ECO:0000313" key="8">
    <source>
        <dbReference type="EMBL" id="TCN81710.1"/>
    </source>
</evidence>
<gene>
    <name evidence="8" type="ORF">EDC91_12239</name>
</gene>
<keyword evidence="2 4" id="KW-0807">Transducer</keyword>
<dbReference type="EMBL" id="SLWF01000022">
    <property type="protein sequence ID" value="TCN81710.1"/>
    <property type="molecule type" value="Genomic_DNA"/>
</dbReference>
<dbReference type="InterPro" id="IPR047347">
    <property type="entry name" value="YvaQ-like_sensor"/>
</dbReference>
<dbReference type="CDD" id="cd06225">
    <property type="entry name" value="HAMP"/>
    <property type="match status" value="1"/>
</dbReference>
<dbReference type="OrthoDB" id="9795078at2"/>
<dbReference type="PANTHER" id="PTHR32089:SF120">
    <property type="entry name" value="METHYL-ACCEPTING CHEMOTAXIS PROTEIN TLPQ"/>
    <property type="match status" value="1"/>
</dbReference>
<dbReference type="AlphaFoldDB" id="A0A4R2F5J8"/>
<dbReference type="PROSITE" id="PS50111">
    <property type="entry name" value="CHEMOTAXIS_TRANSDUC_2"/>
    <property type="match status" value="1"/>
</dbReference>
<feature type="domain" description="HAMP" evidence="7">
    <location>
        <begin position="213"/>
        <end position="265"/>
    </location>
</feature>
<comment type="caution">
    <text evidence="8">The sequence shown here is derived from an EMBL/GenBank/DDBJ whole genome shotgun (WGS) entry which is preliminary data.</text>
</comment>
<dbReference type="SMART" id="SM00304">
    <property type="entry name" value="HAMP"/>
    <property type="match status" value="1"/>
</dbReference>
<keyword evidence="9" id="KW-1185">Reference proteome</keyword>
<comment type="subcellular location">
    <subcellularLocation>
        <location evidence="1">Membrane</location>
    </subcellularLocation>
</comment>
<evidence type="ECO:0000259" key="6">
    <source>
        <dbReference type="PROSITE" id="PS50111"/>
    </source>
</evidence>
<dbReference type="RefSeq" id="WP_133039684.1">
    <property type="nucleotide sequence ID" value="NZ_SLWF01000022.1"/>
</dbReference>
<feature type="domain" description="Methyl-accepting transducer" evidence="6">
    <location>
        <begin position="270"/>
        <end position="506"/>
    </location>
</feature>
<proteinExistence type="inferred from homology"/>
<evidence type="ECO:0000256" key="4">
    <source>
        <dbReference type="PROSITE-ProRule" id="PRU00284"/>
    </source>
</evidence>
<protein>
    <submittedName>
        <fullName evidence="8">Methyl-accepting chemotaxis protein</fullName>
    </submittedName>
</protein>
<dbReference type="InterPro" id="IPR024478">
    <property type="entry name" value="HlyB_4HB_MCP"/>
</dbReference>
<reference evidence="8 9" key="1">
    <citation type="submission" date="2019-03" db="EMBL/GenBank/DDBJ databases">
        <title>Freshwater and sediment microbial communities from various areas in North America, analyzing microbe dynamics in response to fracking.</title>
        <authorList>
            <person name="Lamendella R."/>
        </authorList>
    </citation>
    <scope>NUCLEOTIDE SEQUENCE [LARGE SCALE GENOMIC DNA]</scope>
    <source>
        <strain evidence="8 9">74A</strain>
    </source>
</reference>
<dbReference type="SMART" id="SM00283">
    <property type="entry name" value="MA"/>
    <property type="match status" value="1"/>
</dbReference>
<dbReference type="SUPFAM" id="SSF58104">
    <property type="entry name" value="Methyl-accepting chemotaxis protein (MCP) signaling domain"/>
    <property type="match status" value="1"/>
</dbReference>
<dbReference type="Gene3D" id="1.10.287.950">
    <property type="entry name" value="Methyl-accepting chemotaxis protein"/>
    <property type="match status" value="1"/>
</dbReference>
<evidence type="ECO:0000256" key="5">
    <source>
        <dbReference type="SAM" id="Phobius"/>
    </source>
</evidence>
<keyword evidence="5" id="KW-1133">Transmembrane helix</keyword>
<dbReference type="CDD" id="cd19411">
    <property type="entry name" value="MCP2201-like_sensor"/>
    <property type="match status" value="1"/>
</dbReference>
<comment type="similarity">
    <text evidence="3">Belongs to the methyl-accepting chemotaxis (MCP) protein family.</text>
</comment>
<evidence type="ECO:0000256" key="3">
    <source>
        <dbReference type="ARBA" id="ARBA00029447"/>
    </source>
</evidence>
<dbReference type="Pfam" id="PF12729">
    <property type="entry name" value="4HB_MCP_1"/>
    <property type="match status" value="1"/>
</dbReference>
<dbReference type="PROSITE" id="PS50885">
    <property type="entry name" value="HAMP"/>
    <property type="match status" value="1"/>
</dbReference>